<evidence type="ECO:0000313" key="1">
    <source>
        <dbReference type="EMBL" id="KAG2590692.1"/>
    </source>
</evidence>
<dbReference type="Proteomes" id="UP000823388">
    <property type="component" value="Chromosome 5N"/>
</dbReference>
<organism evidence="1 2">
    <name type="scientific">Panicum virgatum</name>
    <name type="common">Blackwell switchgrass</name>
    <dbReference type="NCBI Taxonomy" id="38727"/>
    <lineage>
        <taxon>Eukaryota</taxon>
        <taxon>Viridiplantae</taxon>
        <taxon>Streptophyta</taxon>
        <taxon>Embryophyta</taxon>
        <taxon>Tracheophyta</taxon>
        <taxon>Spermatophyta</taxon>
        <taxon>Magnoliopsida</taxon>
        <taxon>Liliopsida</taxon>
        <taxon>Poales</taxon>
        <taxon>Poaceae</taxon>
        <taxon>PACMAD clade</taxon>
        <taxon>Panicoideae</taxon>
        <taxon>Panicodae</taxon>
        <taxon>Paniceae</taxon>
        <taxon>Panicinae</taxon>
        <taxon>Panicum</taxon>
        <taxon>Panicum sect. Hiantes</taxon>
    </lineage>
</organism>
<protein>
    <submittedName>
        <fullName evidence="1">Uncharacterized protein</fullName>
    </submittedName>
</protein>
<reference evidence="1" key="1">
    <citation type="submission" date="2020-05" db="EMBL/GenBank/DDBJ databases">
        <title>WGS assembly of Panicum virgatum.</title>
        <authorList>
            <person name="Lovell J.T."/>
            <person name="Jenkins J."/>
            <person name="Shu S."/>
            <person name="Juenger T.E."/>
            <person name="Schmutz J."/>
        </authorList>
    </citation>
    <scope>NUCLEOTIDE SEQUENCE</scope>
    <source>
        <strain evidence="1">AP13</strain>
    </source>
</reference>
<accession>A0A8T0RVW3</accession>
<sequence length="119" mass="12741">MRAAVCTSPPPPPRARRTQRAATVAAERGGCGAHGVFGAVGRGRVWWPGRWLPPDPAALSSFRPRFRVADWQSGCREVNRARRAGGHTAEAPRVAAAARQVQGVGPEKPCREISLCPPL</sequence>
<gene>
    <name evidence="1" type="ORF">PVAP13_5NG446540</name>
</gene>
<evidence type="ECO:0000313" key="2">
    <source>
        <dbReference type="Proteomes" id="UP000823388"/>
    </source>
</evidence>
<dbReference type="EMBL" id="CM029046">
    <property type="protein sequence ID" value="KAG2590692.1"/>
    <property type="molecule type" value="Genomic_DNA"/>
</dbReference>
<dbReference type="AlphaFoldDB" id="A0A8T0RVW3"/>
<name>A0A8T0RVW3_PANVG</name>
<proteinExistence type="predicted"/>
<keyword evidence="2" id="KW-1185">Reference proteome</keyword>
<comment type="caution">
    <text evidence="1">The sequence shown here is derived from an EMBL/GenBank/DDBJ whole genome shotgun (WGS) entry which is preliminary data.</text>
</comment>